<feature type="domain" description="Phospholipase/carboxylesterase/thioesterase" evidence="3">
    <location>
        <begin position="20"/>
        <end position="210"/>
    </location>
</feature>
<dbReference type="EMBL" id="CP129970">
    <property type="protein sequence ID" value="WMN07042.1"/>
    <property type="molecule type" value="Genomic_DNA"/>
</dbReference>
<dbReference type="PANTHER" id="PTHR10655">
    <property type="entry name" value="LYSOPHOSPHOLIPASE-RELATED"/>
    <property type="match status" value="1"/>
</dbReference>
<dbReference type="InterPro" id="IPR050565">
    <property type="entry name" value="LYPA1-2/EST-like"/>
</dbReference>
<dbReference type="Pfam" id="PF02230">
    <property type="entry name" value="Abhydrolase_2"/>
    <property type="match status" value="1"/>
</dbReference>
<dbReference type="PANTHER" id="PTHR10655:SF17">
    <property type="entry name" value="LYSOPHOSPHOLIPASE-LIKE PROTEIN 1"/>
    <property type="match status" value="1"/>
</dbReference>
<gene>
    <name evidence="4" type="ORF">QYS48_27565</name>
</gene>
<dbReference type="AlphaFoldDB" id="A0AA51R6V9"/>
<comment type="similarity">
    <text evidence="1">Belongs to the AB hydrolase superfamily. AB hydrolase 2 family.</text>
</comment>
<evidence type="ECO:0000259" key="3">
    <source>
        <dbReference type="Pfam" id="PF02230"/>
    </source>
</evidence>
<keyword evidence="5" id="KW-1185">Reference proteome</keyword>
<evidence type="ECO:0000256" key="2">
    <source>
        <dbReference type="ARBA" id="ARBA00022801"/>
    </source>
</evidence>
<dbReference type="InterPro" id="IPR029058">
    <property type="entry name" value="AB_hydrolase_fold"/>
</dbReference>
<evidence type="ECO:0000256" key="1">
    <source>
        <dbReference type="ARBA" id="ARBA00006499"/>
    </source>
</evidence>
<dbReference type="InterPro" id="IPR003140">
    <property type="entry name" value="PLipase/COase/thioEstase"/>
</dbReference>
<name>A0AA51R6V9_9BACT</name>
<reference evidence="4" key="1">
    <citation type="submission" date="2023-08" db="EMBL/GenBank/DDBJ databases">
        <title>Comparative genomics and taxonomic characterization of three novel marine species of genus Marivirga.</title>
        <authorList>
            <person name="Muhammad N."/>
            <person name="Kim S.-G."/>
        </authorList>
    </citation>
    <scope>NUCLEOTIDE SEQUENCE [LARGE SCALE GENOMIC DNA]</scope>
    <source>
        <strain evidence="4">ABR2-2</strain>
    </source>
</reference>
<evidence type="ECO:0000313" key="5">
    <source>
        <dbReference type="Proteomes" id="UP001244443"/>
    </source>
</evidence>
<organism evidence="4 5">
    <name type="scientific">Marivirga arenosa</name>
    <dbReference type="NCBI Taxonomy" id="3059076"/>
    <lineage>
        <taxon>Bacteria</taxon>
        <taxon>Pseudomonadati</taxon>
        <taxon>Bacteroidota</taxon>
        <taxon>Cytophagia</taxon>
        <taxon>Cytophagales</taxon>
        <taxon>Marivirgaceae</taxon>
        <taxon>Marivirga</taxon>
    </lineage>
</organism>
<dbReference type="Gene3D" id="3.40.50.1820">
    <property type="entry name" value="alpha/beta hydrolase"/>
    <property type="match status" value="1"/>
</dbReference>
<dbReference type="SUPFAM" id="SSF53474">
    <property type="entry name" value="alpha/beta-Hydrolases"/>
    <property type="match status" value="1"/>
</dbReference>
<accession>A0AA51R6V9</accession>
<keyword evidence="2 4" id="KW-0378">Hydrolase</keyword>
<evidence type="ECO:0000313" key="4">
    <source>
        <dbReference type="EMBL" id="WMN07042.1"/>
    </source>
</evidence>
<dbReference type="RefSeq" id="WP_308357067.1">
    <property type="nucleotide sequence ID" value="NZ_CP129970.2"/>
</dbReference>
<proteinExistence type="inferred from homology"/>
<sequence>MSNTLHLFENTIFEGTAVNEAKHAIIMTHGRGDDASKMQQLVKSLNLVDQTAIVYPIATNNTWYPTGFMKDWEENQPWLDSALENYGTIIKYLNEQGVDTENIFLLGFSQGACLTLEYATRNAEKYAGIAILSGGLIGPQIQMNHYKGDFKGTEVLIGCSDIDHHIPESRLHESDEVLSSMGANVDKRIYPGMDHMINDDEIKKVNEMLASLK</sequence>
<dbReference type="Proteomes" id="UP001244443">
    <property type="component" value="Chromosome"/>
</dbReference>
<dbReference type="GO" id="GO:0016787">
    <property type="term" value="F:hydrolase activity"/>
    <property type="evidence" value="ECO:0007669"/>
    <property type="project" value="UniProtKB-KW"/>
</dbReference>
<protein>
    <submittedName>
        <fullName evidence="4">Dienelactone hydrolase family protein</fullName>
    </submittedName>
</protein>